<dbReference type="PANTHER" id="PTHR13448:SF0">
    <property type="entry name" value="TRANSMEMBRANE PROTEIN 214"/>
    <property type="match status" value="1"/>
</dbReference>
<dbReference type="OrthoDB" id="10022292at2759"/>
<dbReference type="AlphaFoldDB" id="A0A835D7J6"/>
<comment type="function">
    <text evidence="10">Critical mediator, in cooperation with CASP4, of endoplasmic reticulum-stress induced apoptosis. Required or the activation of CASP4 following endoplasmic reticulum stress.</text>
</comment>
<dbReference type="GO" id="GO:0005789">
    <property type="term" value="C:endoplasmic reticulum membrane"/>
    <property type="evidence" value="ECO:0007669"/>
    <property type="project" value="UniProtKB-SubCell"/>
</dbReference>
<evidence type="ECO:0000256" key="5">
    <source>
        <dbReference type="ARBA" id="ARBA00022703"/>
    </source>
</evidence>
<feature type="region of interest" description="Disordered" evidence="11">
    <location>
        <begin position="1"/>
        <end position="141"/>
    </location>
</feature>
<protein>
    <recommendedName>
        <fullName evidence="14">Transmembrane protein</fullName>
    </recommendedName>
</protein>
<evidence type="ECO:0000313" key="13">
    <source>
        <dbReference type="Proteomes" id="UP000655225"/>
    </source>
</evidence>
<dbReference type="OMA" id="WCLTENL"/>
<dbReference type="GO" id="GO:0005794">
    <property type="term" value="C:Golgi apparatus"/>
    <property type="evidence" value="ECO:0007669"/>
    <property type="project" value="TreeGrafter"/>
</dbReference>
<evidence type="ECO:0000256" key="8">
    <source>
        <dbReference type="ARBA" id="ARBA00023136"/>
    </source>
</evidence>
<reference evidence="12 13" key="1">
    <citation type="submission" date="2020-04" db="EMBL/GenBank/DDBJ databases">
        <title>Plant Genome Project.</title>
        <authorList>
            <person name="Zhang R.-G."/>
        </authorList>
    </citation>
    <scope>NUCLEOTIDE SEQUENCE [LARGE SCALE GENOMIC DNA]</scope>
    <source>
        <strain evidence="12">YNK0</strain>
        <tissue evidence="12">Leaf</tissue>
    </source>
</reference>
<comment type="similarity">
    <text evidence="2">Belongs to the TMEM214 family.</text>
</comment>
<dbReference type="PANTHER" id="PTHR13448">
    <property type="entry name" value="TRANSMEMBRANE PROTEIN 214"/>
    <property type="match status" value="1"/>
</dbReference>
<evidence type="ECO:0000256" key="9">
    <source>
        <dbReference type="ARBA" id="ARBA00023180"/>
    </source>
</evidence>
<comment type="caution">
    <text evidence="12">The sequence shown here is derived from an EMBL/GenBank/DDBJ whole genome shotgun (WGS) entry which is preliminary data.</text>
</comment>
<name>A0A835D7J6_TETSI</name>
<feature type="compositionally biased region" description="Low complexity" evidence="11">
    <location>
        <begin position="86"/>
        <end position="96"/>
    </location>
</feature>
<feature type="compositionally biased region" description="Basic residues" evidence="11">
    <location>
        <begin position="132"/>
        <end position="141"/>
    </location>
</feature>
<dbReference type="Proteomes" id="UP000655225">
    <property type="component" value="Unassembled WGS sequence"/>
</dbReference>
<evidence type="ECO:0000256" key="11">
    <source>
        <dbReference type="SAM" id="MobiDB-lite"/>
    </source>
</evidence>
<keyword evidence="9" id="KW-0325">Glycoprotein</keyword>
<feature type="compositionally biased region" description="Basic and acidic residues" evidence="11">
    <location>
        <begin position="76"/>
        <end position="85"/>
    </location>
</feature>
<sequence>MDEKPTSFESILNGEDEKSNTNSNNNHGWQKVTYVKRQRKPSAKPSDSVTDPDRFRLNGDTAGDKSGVFRSLEQQSDERRRRALEAQKAAAAAAAADVPVRRSKHQSDNDEDDTDVEISGGVENGIAEEKKPKQKKPKKPKVTVAEAASKIDDSDLAAFLADVSVSYESQQDIQLMRFADYFGRAFSAVSASQFPWTKTFKESTVAKIADIPLLHISEAVYKTSVDWINQRSSEALGSFVLWLLDSILVDLASQQGVVKGYKRVVQQALPKTQTRRRVKKVHRSNRYEEAEKEVAIFVVLAMVLRRKPDVLISLLAMLRENSKYQGQDKLPVIIWMIAQASQGDLVVGMFAWVHNLLPIISGKSSCNPQSRDLVLQLAERILSVPKARPILLNGAVRKGERLVPPSALELLMQATFPASSARVKATERFEAVYPTLKEVALAGSPGSKAMKQVSQQILSFAVKAAGGKIERKHCFAGILELSKESTGIFIWCLTENLDCYKQWDKIYLDNIEASAAVLRKLSDEWKEHSVKHSSLDPLKETLKSFRQKNEKALASGEDAAHLASFKNADKYCKVILGRLSRGNGCMKGVVFAFVALAAGAVMMSPNIESWDWNKLSVMFSSPQSF</sequence>
<keyword evidence="8" id="KW-0472">Membrane</keyword>
<evidence type="ECO:0000313" key="12">
    <source>
        <dbReference type="EMBL" id="KAF8389989.1"/>
    </source>
</evidence>
<keyword evidence="13" id="KW-1185">Reference proteome</keyword>
<dbReference type="EMBL" id="JABCRI010000018">
    <property type="protein sequence ID" value="KAF8389989.1"/>
    <property type="molecule type" value="Genomic_DNA"/>
</dbReference>
<comment type="subunit">
    <text evidence="3">Constitutively interacts with CASP4; required for the localization of procaspase 4 to the ER.</text>
</comment>
<evidence type="ECO:0000256" key="4">
    <source>
        <dbReference type="ARBA" id="ARBA00022692"/>
    </source>
</evidence>
<keyword evidence="4" id="KW-0812">Transmembrane</keyword>
<evidence type="ECO:0000256" key="3">
    <source>
        <dbReference type="ARBA" id="ARBA00011720"/>
    </source>
</evidence>
<evidence type="ECO:0000256" key="6">
    <source>
        <dbReference type="ARBA" id="ARBA00022824"/>
    </source>
</evidence>
<evidence type="ECO:0008006" key="14">
    <source>
        <dbReference type="Google" id="ProtNLM"/>
    </source>
</evidence>
<accession>A0A835D7J6</accession>
<evidence type="ECO:0000256" key="1">
    <source>
        <dbReference type="ARBA" id="ARBA00004477"/>
    </source>
</evidence>
<comment type="subcellular location">
    <subcellularLocation>
        <location evidence="1">Endoplasmic reticulum membrane</location>
        <topology evidence="1">Multi-pass membrane protein</topology>
    </subcellularLocation>
</comment>
<dbReference type="InterPro" id="IPR019308">
    <property type="entry name" value="TMEM214"/>
</dbReference>
<gene>
    <name evidence="12" type="ORF">HHK36_024509</name>
</gene>
<evidence type="ECO:0000256" key="2">
    <source>
        <dbReference type="ARBA" id="ARBA00007984"/>
    </source>
</evidence>
<evidence type="ECO:0000256" key="10">
    <source>
        <dbReference type="ARBA" id="ARBA00024938"/>
    </source>
</evidence>
<evidence type="ECO:0000256" key="7">
    <source>
        <dbReference type="ARBA" id="ARBA00022989"/>
    </source>
</evidence>
<keyword evidence="6" id="KW-0256">Endoplasmic reticulum</keyword>
<keyword evidence="5" id="KW-0053">Apoptosis</keyword>
<dbReference type="Pfam" id="PF10151">
    <property type="entry name" value="TMEM214"/>
    <property type="match status" value="1"/>
</dbReference>
<keyword evidence="7" id="KW-1133">Transmembrane helix</keyword>
<organism evidence="12 13">
    <name type="scientific">Tetracentron sinense</name>
    <name type="common">Spur-leaf</name>
    <dbReference type="NCBI Taxonomy" id="13715"/>
    <lineage>
        <taxon>Eukaryota</taxon>
        <taxon>Viridiplantae</taxon>
        <taxon>Streptophyta</taxon>
        <taxon>Embryophyta</taxon>
        <taxon>Tracheophyta</taxon>
        <taxon>Spermatophyta</taxon>
        <taxon>Magnoliopsida</taxon>
        <taxon>Trochodendrales</taxon>
        <taxon>Trochodendraceae</taxon>
        <taxon>Tetracentron</taxon>
    </lineage>
</organism>
<proteinExistence type="inferred from homology"/>